<evidence type="ECO:0000313" key="3">
    <source>
        <dbReference type="Proteomes" id="UP001281761"/>
    </source>
</evidence>
<comment type="caution">
    <text evidence="2">The sequence shown here is derived from an EMBL/GenBank/DDBJ whole genome shotgun (WGS) entry which is preliminary data.</text>
</comment>
<evidence type="ECO:0000256" key="1">
    <source>
        <dbReference type="SAM" id="Phobius"/>
    </source>
</evidence>
<keyword evidence="1" id="KW-0472">Membrane</keyword>
<keyword evidence="1" id="KW-1133">Transmembrane helix</keyword>
<reference evidence="2 3" key="1">
    <citation type="journal article" date="2022" name="bioRxiv">
        <title>Genomics of Preaxostyla Flagellates Illuminates Evolutionary Transitions and the Path Towards Mitochondrial Loss.</title>
        <authorList>
            <person name="Novak L.V.F."/>
            <person name="Treitli S.C."/>
            <person name="Pyrih J."/>
            <person name="Halakuc P."/>
            <person name="Pipaliya S.V."/>
            <person name="Vacek V."/>
            <person name="Brzon O."/>
            <person name="Soukal P."/>
            <person name="Eme L."/>
            <person name="Dacks J.B."/>
            <person name="Karnkowska A."/>
            <person name="Elias M."/>
            <person name="Hampl V."/>
        </authorList>
    </citation>
    <scope>NUCLEOTIDE SEQUENCE [LARGE SCALE GENOMIC DNA]</scope>
    <source>
        <strain evidence="2">NAU3</strain>
        <tissue evidence="2">Gut</tissue>
    </source>
</reference>
<name>A0ABQ9WSU9_9EUKA</name>
<protein>
    <submittedName>
        <fullName evidence="2">Uncharacterized protein</fullName>
    </submittedName>
</protein>
<gene>
    <name evidence="2" type="ORF">BLNAU_22901</name>
</gene>
<keyword evidence="3" id="KW-1185">Reference proteome</keyword>
<organism evidence="2 3">
    <name type="scientific">Blattamonas nauphoetae</name>
    <dbReference type="NCBI Taxonomy" id="2049346"/>
    <lineage>
        <taxon>Eukaryota</taxon>
        <taxon>Metamonada</taxon>
        <taxon>Preaxostyla</taxon>
        <taxon>Oxymonadida</taxon>
        <taxon>Blattamonas</taxon>
    </lineage>
</organism>
<accession>A0ABQ9WSU9</accession>
<proteinExistence type="predicted"/>
<keyword evidence="1" id="KW-0812">Transmembrane</keyword>
<evidence type="ECO:0000313" key="2">
    <source>
        <dbReference type="EMBL" id="KAK2942174.1"/>
    </source>
</evidence>
<feature type="transmembrane region" description="Helical" evidence="1">
    <location>
        <begin position="21"/>
        <end position="42"/>
    </location>
</feature>
<dbReference type="EMBL" id="JARBJD010000427">
    <property type="protein sequence ID" value="KAK2942174.1"/>
    <property type="molecule type" value="Genomic_DNA"/>
</dbReference>
<sequence length="533" mass="59460">MTKLQRNSSRTSFPLKPDRLLTLEYVIASPIVMAFSSCLTLVEDNSRIRIPLFNINQSLKEWKKHNREVARSGKRMMQALFSEGFGDTLEQMMMNNQGKTYSFDYASQMTRRSNLSRMTPTHFCGLSSDVGNALIAGADEQILGSPPIVKKCTLVPKTEPQTAIRNRRIQTLLMITSSGMEQLVAQLVSAVQLRVLFSKRNRGSTGPSNGSLTMRNSITPTHIQTRSLLNTVVNLFRSPSIPLQTTGWTPQLGWHNRNWNDQPSRSSAGIGFRAGVFVVHHFQHNQTSLELHCCHFLMLSRSSTEHGWIGLPSFCPADSISCFSERELFFTELDDIDLEQSPACAQLFQHAIFGIRMLLPSLRHVRESSPLFIHKSAVYRSLVALVKTDDPFDNALQDRAAQFLKSLEPKRDENLANRLITDLVPSSAGSASGFVDSVLILLSSPHSTIVEATISPIWSAVINIENSLKEWKKAGPEVSQSVKRMRQAVFSEGFEDTLEGLLKIGENANYGYVITQACLSSSQMLGLNVTRPQ</sequence>
<dbReference type="Proteomes" id="UP001281761">
    <property type="component" value="Unassembled WGS sequence"/>
</dbReference>